<reference evidence="1 2" key="1">
    <citation type="submission" date="2015-04" db="EMBL/GenBank/DDBJ databases">
        <title>Complete genome sequence of Schizopora paradoxa KUC8140, a cosmopolitan wood degrader in East Asia.</title>
        <authorList>
            <consortium name="DOE Joint Genome Institute"/>
            <person name="Min B."/>
            <person name="Park H."/>
            <person name="Jang Y."/>
            <person name="Kim J.-J."/>
            <person name="Kim K.H."/>
            <person name="Pangilinan J."/>
            <person name="Lipzen A."/>
            <person name="Riley R."/>
            <person name="Grigoriev I.V."/>
            <person name="Spatafora J.W."/>
            <person name="Choi I.-G."/>
        </authorList>
    </citation>
    <scope>NUCLEOTIDE SEQUENCE [LARGE SCALE GENOMIC DNA]</scope>
    <source>
        <strain evidence="1 2">KUC8140</strain>
    </source>
</reference>
<gene>
    <name evidence="1" type="ORF">SCHPADRAFT_526657</name>
</gene>
<accession>A0A0H2REH7</accession>
<sequence>MIIVSEARSPLLYTIHNELEFGTAPAVHDCWSRLLGHRFLDKSRDEASLRSMCNTLVESTQKANFACEYMALTLSLDMKGDELALILKAWTYFMDGLGDRTDTRRWNIFVTCFKNIMSSGKSLNDFMPQTRLASLTRHIL</sequence>
<proteinExistence type="predicted"/>
<name>A0A0H2REH7_9AGAM</name>
<dbReference type="InParanoid" id="A0A0H2REH7"/>
<evidence type="ECO:0000313" key="1">
    <source>
        <dbReference type="EMBL" id="KLO10265.1"/>
    </source>
</evidence>
<evidence type="ECO:0000313" key="2">
    <source>
        <dbReference type="Proteomes" id="UP000053477"/>
    </source>
</evidence>
<organism evidence="1 2">
    <name type="scientific">Schizopora paradoxa</name>
    <dbReference type="NCBI Taxonomy" id="27342"/>
    <lineage>
        <taxon>Eukaryota</taxon>
        <taxon>Fungi</taxon>
        <taxon>Dikarya</taxon>
        <taxon>Basidiomycota</taxon>
        <taxon>Agaricomycotina</taxon>
        <taxon>Agaricomycetes</taxon>
        <taxon>Hymenochaetales</taxon>
        <taxon>Schizoporaceae</taxon>
        <taxon>Schizopora</taxon>
    </lineage>
</organism>
<protein>
    <submittedName>
        <fullName evidence="1">Uncharacterized protein</fullName>
    </submittedName>
</protein>
<keyword evidence="2" id="KW-1185">Reference proteome</keyword>
<dbReference type="Proteomes" id="UP000053477">
    <property type="component" value="Unassembled WGS sequence"/>
</dbReference>
<dbReference type="AlphaFoldDB" id="A0A0H2REH7"/>
<dbReference type="EMBL" id="KQ086031">
    <property type="protein sequence ID" value="KLO10265.1"/>
    <property type="molecule type" value="Genomic_DNA"/>
</dbReference>